<evidence type="ECO:0008006" key="5">
    <source>
        <dbReference type="Google" id="ProtNLM"/>
    </source>
</evidence>
<organism evidence="3 4">
    <name type="scientific">Neokomagataea tanensis NBRC 106556</name>
    <dbReference type="NCBI Taxonomy" id="1223519"/>
    <lineage>
        <taxon>Bacteria</taxon>
        <taxon>Pseudomonadati</taxon>
        <taxon>Pseudomonadota</taxon>
        <taxon>Alphaproteobacteria</taxon>
        <taxon>Acetobacterales</taxon>
        <taxon>Acetobacteraceae</taxon>
        <taxon>Neokomagataea</taxon>
    </lineage>
</organism>
<dbReference type="InterPro" id="IPR032075">
    <property type="entry name" value="PI-PLC-C1"/>
</dbReference>
<evidence type="ECO:0000313" key="3">
    <source>
        <dbReference type="EMBL" id="GBR44122.1"/>
    </source>
</evidence>
<name>A0ABQ0QGP9_9PROT</name>
<evidence type="ECO:0000313" key="4">
    <source>
        <dbReference type="Proteomes" id="UP001062443"/>
    </source>
</evidence>
<comment type="caution">
    <text evidence="3">The sequence shown here is derived from an EMBL/GenBank/DDBJ whole genome shotgun (WGS) entry which is preliminary data.</text>
</comment>
<dbReference type="Pfam" id="PF16670">
    <property type="entry name" value="PI-PLC-C1"/>
    <property type="match status" value="1"/>
</dbReference>
<dbReference type="CDD" id="cd08589">
    <property type="entry name" value="PI-PLCc_SaPLC1_like"/>
    <property type="match status" value="1"/>
</dbReference>
<keyword evidence="4" id="KW-1185">Reference proteome</keyword>
<reference evidence="3" key="1">
    <citation type="submission" date="2013-04" db="EMBL/GenBank/DDBJ databases">
        <title>The genome sequencing project of 58 acetic acid bacteria.</title>
        <authorList>
            <person name="Okamoto-Kainuma A."/>
            <person name="Ishikawa M."/>
            <person name="Umino S."/>
            <person name="Koizumi Y."/>
            <person name="Shiwa Y."/>
            <person name="Yoshikawa H."/>
            <person name="Matsutani M."/>
            <person name="Matsushita K."/>
        </authorList>
    </citation>
    <scope>NUCLEOTIDE SEQUENCE</scope>
    <source>
        <strain evidence="3">NBRC 106556</strain>
    </source>
</reference>
<dbReference type="EMBL" id="BAQB01000003">
    <property type="protein sequence ID" value="GBR44122.1"/>
    <property type="molecule type" value="Genomic_DNA"/>
</dbReference>
<feature type="signal peptide" evidence="2">
    <location>
        <begin position="1"/>
        <end position="21"/>
    </location>
</feature>
<accession>A0ABQ0QGP9</accession>
<dbReference type="RefSeq" id="WP_068171039.1">
    <property type="nucleotide sequence ID" value="NZ_BAQB01000003.1"/>
</dbReference>
<protein>
    <recommendedName>
        <fullName evidence="5">Calcium-dependent phosphoinositide phospholipase C</fullName>
    </recommendedName>
</protein>
<keyword evidence="2" id="KW-0732">Signal</keyword>
<dbReference type="InterPro" id="IPR017946">
    <property type="entry name" value="PLC-like_Pdiesterase_TIM-brl"/>
</dbReference>
<feature type="chain" id="PRO_5045118008" description="Calcium-dependent phosphoinositide phospholipase C" evidence="2">
    <location>
        <begin position="22"/>
        <end position="389"/>
    </location>
</feature>
<feature type="region of interest" description="Disordered" evidence="1">
    <location>
        <begin position="94"/>
        <end position="118"/>
    </location>
</feature>
<dbReference type="SUPFAM" id="SSF51695">
    <property type="entry name" value="PLC-like phosphodiesterases"/>
    <property type="match status" value="1"/>
</dbReference>
<dbReference type="Proteomes" id="UP001062443">
    <property type="component" value="Unassembled WGS sequence"/>
</dbReference>
<sequence>MKYRLAFLSVIGSLVTQSAFAAGIPQDVRLNQIQVVGTHNSYRTDISPATLQWLTKFSPQAAEALDYKHTTLDRQLDSGVRQLEIDIYADSKGGQYSHPRGAEWERKSGITPDAPSGSSALMQGRDFKVMHIVDIDQRSNCEPFAKCLQIIRDWSAAHPRHLPVFIDIETKQDIPLKSDKLQFTVPERFTTATYDRLDQEIVQVIGRKNLILPDDVRGDAPSVNEAIRTKGWPSVESERGKIMFVLDRPQDTERYVANHPGLRGRVLFTNGRPGEPDAAYTEVNEGFAGQKGATFDNAEAAHKTPDLVKQGYLVRTRADANTVEARTNDVTRRDVSFASGAQIISTDYPALEPAPWHGYTVEFPDHAVARCNPVNAPKDCNNADFIHEK</sequence>
<evidence type="ECO:0000256" key="1">
    <source>
        <dbReference type="SAM" id="MobiDB-lite"/>
    </source>
</evidence>
<dbReference type="Gene3D" id="3.20.20.190">
    <property type="entry name" value="Phosphatidylinositol (PI) phosphodiesterase"/>
    <property type="match status" value="1"/>
</dbReference>
<gene>
    <name evidence="3" type="ORF">AA106556_0319</name>
</gene>
<evidence type="ECO:0000256" key="2">
    <source>
        <dbReference type="SAM" id="SignalP"/>
    </source>
</evidence>
<proteinExistence type="predicted"/>